<comment type="function">
    <text evidence="3">An aminoacyl-tRNA editing enzyme that deacylates mischarged D-aminoacyl-tRNAs. Also deacylates mischarged glycyl-tRNA(Ala), protecting cells against glycine mischarging by AlaRS. Acts via tRNA-based rather than protein-based catalysis; rejects L-amino acids rather than detecting D-amino acids in the active site. By recycling D-aminoacyl-tRNA to D-amino acids and free tRNA molecules, this enzyme counteracts the toxicity associated with the formation of D-aminoacyl-tRNA entities in vivo and helps enforce protein L-homochirality.</text>
</comment>
<dbReference type="GO" id="GO:0051500">
    <property type="term" value="F:D-tyrosyl-tRNA(Tyr) deacylase activity"/>
    <property type="evidence" value="ECO:0007669"/>
    <property type="project" value="TreeGrafter"/>
</dbReference>
<evidence type="ECO:0000256" key="3">
    <source>
        <dbReference type="HAMAP-Rule" id="MF_00518"/>
    </source>
</evidence>
<evidence type="ECO:0000313" key="4">
    <source>
        <dbReference type="EMBL" id="SFR60227.1"/>
    </source>
</evidence>
<dbReference type="EC" id="3.1.1.-" evidence="3"/>
<keyword evidence="3" id="KW-0820">tRNA-binding</keyword>
<dbReference type="EC" id="3.1.1.96" evidence="3"/>
<dbReference type="Pfam" id="PF02580">
    <property type="entry name" value="Tyr_Deacylase"/>
    <property type="match status" value="1"/>
</dbReference>
<keyword evidence="3" id="KW-0963">Cytoplasm</keyword>
<dbReference type="InterPro" id="IPR003732">
    <property type="entry name" value="Daa-tRNA_deacyls_DTD"/>
</dbReference>
<comment type="catalytic activity">
    <reaction evidence="3">
        <text>a D-aminoacyl-tRNA + H2O = a tRNA + a D-alpha-amino acid + H(+)</text>
        <dbReference type="Rhea" id="RHEA:13953"/>
        <dbReference type="Rhea" id="RHEA-COMP:10123"/>
        <dbReference type="Rhea" id="RHEA-COMP:10124"/>
        <dbReference type="ChEBI" id="CHEBI:15377"/>
        <dbReference type="ChEBI" id="CHEBI:15378"/>
        <dbReference type="ChEBI" id="CHEBI:59871"/>
        <dbReference type="ChEBI" id="CHEBI:78442"/>
        <dbReference type="ChEBI" id="CHEBI:79333"/>
        <dbReference type="EC" id="3.1.1.96"/>
    </reaction>
</comment>
<sequence length="148" mass="15660">MKGLIQRVTEASVTVDSERVASIGDGLLLLLGVDRDDGENEVRELCRKVIAYRVFPDESGRMNHSLADTDGALLVVPQFTLSADTSSGTRASFSRAAAPQRARTLFEAFVAEARDSLGSDKVGAGVFGADMKVGLVNDGPVTFLLEAG</sequence>
<comment type="subcellular location">
    <subcellularLocation>
        <location evidence="3">Cytoplasm</location>
    </subcellularLocation>
</comment>
<name>A0A1I6I0K5_9GAMM</name>
<reference evidence="5" key="1">
    <citation type="submission" date="2016-10" db="EMBL/GenBank/DDBJ databases">
        <authorList>
            <person name="Varghese N."/>
            <person name="Submissions S."/>
        </authorList>
    </citation>
    <scope>NUCLEOTIDE SEQUENCE [LARGE SCALE GENOMIC DNA]</scope>
    <source>
        <strain evidence="5">CGMCC 1.6294</strain>
    </source>
</reference>
<gene>
    <name evidence="3" type="primary">dtd</name>
    <name evidence="4" type="ORF">SAMN04488073_3279</name>
</gene>
<comment type="domain">
    <text evidence="3">A Gly-cisPro motif from one monomer fits into the active site of the other monomer to allow specific chiral rejection of L-amino acids.</text>
</comment>
<dbReference type="STRING" id="375760.SAMN04488073_3279"/>
<organism evidence="4 5">
    <name type="scientific">Marinobacter gudaonensis</name>
    <dbReference type="NCBI Taxonomy" id="375760"/>
    <lineage>
        <taxon>Bacteria</taxon>
        <taxon>Pseudomonadati</taxon>
        <taxon>Pseudomonadota</taxon>
        <taxon>Gammaproteobacteria</taxon>
        <taxon>Pseudomonadales</taxon>
        <taxon>Marinobacteraceae</taxon>
        <taxon>Marinobacter</taxon>
    </lineage>
</organism>
<keyword evidence="5" id="KW-1185">Reference proteome</keyword>
<protein>
    <recommendedName>
        <fullName evidence="3">D-aminoacyl-tRNA deacylase</fullName>
        <shortName evidence="3">DTD</shortName>
        <ecNumber evidence="3">3.1.1.96</ecNumber>
    </recommendedName>
    <alternativeName>
        <fullName evidence="3">Gly-tRNA(Ala) deacylase</fullName>
        <ecNumber evidence="3">3.1.1.-</ecNumber>
    </alternativeName>
</protein>
<dbReference type="PANTHER" id="PTHR10472:SF5">
    <property type="entry name" value="D-AMINOACYL-TRNA DEACYLASE 1"/>
    <property type="match status" value="1"/>
</dbReference>
<dbReference type="InterPro" id="IPR023509">
    <property type="entry name" value="DTD-like_sf"/>
</dbReference>
<evidence type="ECO:0000313" key="5">
    <source>
        <dbReference type="Proteomes" id="UP000199290"/>
    </source>
</evidence>
<dbReference type="AlphaFoldDB" id="A0A1I6I0K5"/>
<comment type="catalytic activity">
    <reaction evidence="3">
        <text>glycyl-tRNA(Ala) + H2O = tRNA(Ala) + glycine + H(+)</text>
        <dbReference type="Rhea" id="RHEA:53744"/>
        <dbReference type="Rhea" id="RHEA-COMP:9657"/>
        <dbReference type="Rhea" id="RHEA-COMP:13640"/>
        <dbReference type="ChEBI" id="CHEBI:15377"/>
        <dbReference type="ChEBI" id="CHEBI:15378"/>
        <dbReference type="ChEBI" id="CHEBI:57305"/>
        <dbReference type="ChEBI" id="CHEBI:78442"/>
        <dbReference type="ChEBI" id="CHEBI:78522"/>
    </reaction>
</comment>
<dbReference type="Gene3D" id="3.50.80.10">
    <property type="entry name" value="D-tyrosyl-tRNA(Tyr) deacylase"/>
    <property type="match status" value="1"/>
</dbReference>
<keyword evidence="3" id="KW-0694">RNA-binding</keyword>
<evidence type="ECO:0000256" key="1">
    <source>
        <dbReference type="ARBA" id="ARBA00009673"/>
    </source>
</evidence>
<comment type="similarity">
    <text evidence="1 3">Belongs to the DTD family.</text>
</comment>
<dbReference type="GO" id="GO:0106026">
    <property type="term" value="F:Gly-tRNA(Ala) deacylase activity"/>
    <property type="evidence" value="ECO:0007669"/>
    <property type="project" value="UniProtKB-UniRule"/>
</dbReference>
<accession>A0A1I6I0K5</accession>
<feature type="short sequence motif" description="Gly-cisPro motif, important for rejection of L-amino acids" evidence="3">
    <location>
        <begin position="139"/>
        <end position="140"/>
    </location>
</feature>
<dbReference type="GO" id="GO:0005737">
    <property type="term" value="C:cytoplasm"/>
    <property type="evidence" value="ECO:0007669"/>
    <property type="project" value="UniProtKB-SubCell"/>
</dbReference>
<dbReference type="OrthoDB" id="9801395at2"/>
<keyword evidence="2 3" id="KW-0378">Hydrolase</keyword>
<proteinExistence type="inferred from homology"/>
<dbReference type="PANTHER" id="PTHR10472">
    <property type="entry name" value="D-TYROSYL-TRNA TYR DEACYLASE"/>
    <property type="match status" value="1"/>
</dbReference>
<dbReference type="EMBL" id="FOYV01000004">
    <property type="protein sequence ID" value="SFR60227.1"/>
    <property type="molecule type" value="Genomic_DNA"/>
</dbReference>
<dbReference type="NCBIfam" id="TIGR00256">
    <property type="entry name" value="D-aminoacyl-tRNA deacylase"/>
    <property type="match status" value="1"/>
</dbReference>
<evidence type="ECO:0000256" key="2">
    <source>
        <dbReference type="ARBA" id="ARBA00022801"/>
    </source>
</evidence>
<dbReference type="GO" id="GO:0019478">
    <property type="term" value="P:D-amino acid catabolic process"/>
    <property type="evidence" value="ECO:0007669"/>
    <property type="project" value="UniProtKB-UniRule"/>
</dbReference>
<dbReference type="FunFam" id="3.50.80.10:FF:000001">
    <property type="entry name" value="D-aminoacyl-tRNA deacylase"/>
    <property type="match status" value="1"/>
</dbReference>
<dbReference type="GO" id="GO:0000049">
    <property type="term" value="F:tRNA binding"/>
    <property type="evidence" value="ECO:0007669"/>
    <property type="project" value="UniProtKB-UniRule"/>
</dbReference>
<dbReference type="HAMAP" id="MF_00518">
    <property type="entry name" value="Deacylase_Dtd"/>
    <property type="match status" value="1"/>
</dbReference>
<dbReference type="Proteomes" id="UP000199290">
    <property type="component" value="Unassembled WGS sequence"/>
</dbReference>
<comment type="subunit">
    <text evidence="3">Homodimer.</text>
</comment>
<dbReference type="SUPFAM" id="SSF69500">
    <property type="entry name" value="DTD-like"/>
    <property type="match status" value="1"/>
</dbReference>
<dbReference type="GO" id="GO:0043908">
    <property type="term" value="F:Ser(Gly)-tRNA(Ala) hydrolase activity"/>
    <property type="evidence" value="ECO:0007669"/>
    <property type="project" value="UniProtKB-UniRule"/>
</dbReference>
<dbReference type="RefSeq" id="WP_091992248.1">
    <property type="nucleotide sequence ID" value="NZ_FOYV01000004.1"/>
</dbReference>